<accession>A0ABV8KH36</accession>
<name>A0ABV8KH36_9ACTN</name>
<reference evidence="2" key="1">
    <citation type="journal article" date="2019" name="Int. J. Syst. Evol. Microbiol.">
        <title>The Global Catalogue of Microorganisms (GCM) 10K type strain sequencing project: providing services to taxonomists for standard genome sequencing and annotation.</title>
        <authorList>
            <consortium name="The Broad Institute Genomics Platform"/>
            <consortium name="The Broad Institute Genome Sequencing Center for Infectious Disease"/>
            <person name="Wu L."/>
            <person name="Ma J."/>
        </authorList>
    </citation>
    <scope>NUCLEOTIDE SEQUENCE [LARGE SCALE GENOMIC DNA]</scope>
    <source>
        <strain evidence="2">2902at01</strain>
    </source>
</reference>
<protein>
    <recommendedName>
        <fullName evidence="3">Toxin-antitoxin system, antitoxin component, ribbon-helix-helix domain protein</fullName>
    </recommendedName>
</protein>
<evidence type="ECO:0008006" key="3">
    <source>
        <dbReference type="Google" id="ProtNLM"/>
    </source>
</evidence>
<comment type="caution">
    <text evidence="1">The sequence shown here is derived from an EMBL/GenBank/DDBJ whole genome shotgun (WGS) entry which is preliminary data.</text>
</comment>
<dbReference type="Proteomes" id="UP001595868">
    <property type="component" value="Unassembled WGS sequence"/>
</dbReference>
<evidence type="ECO:0000313" key="1">
    <source>
        <dbReference type="EMBL" id="MFC4105364.1"/>
    </source>
</evidence>
<evidence type="ECO:0000313" key="2">
    <source>
        <dbReference type="Proteomes" id="UP001595868"/>
    </source>
</evidence>
<keyword evidence="2" id="KW-1185">Reference proteome</keyword>
<dbReference type="RefSeq" id="WP_377542402.1">
    <property type="nucleotide sequence ID" value="NZ_JBHSBN010000002.1"/>
</dbReference>
<organism evidence="1 2">
    <name type="scientific">Micromonospora zhanjiangensis</name>
    <dbReference type="NCBI Taxonomy" id="1522057"/>
    <lineage>
        <taxon>Bacteria</taxon>
        <taxon>Bacillati</taxon>
        <taxon>Actinomycetota</taxon>
        <taxon>Actinomycetes</taxon>
        <taxon>Micromonosporales</taxon>
        <taxon>Micromonosporaceae</taxon>
        <taxon>Micromonospora</taxon>
    </lineage>
</organism>
<dbReference type="EMBL" id="JBHSBN010000002">
    <property type="protein sequence ID" value="MFC4105364.1"/>
    <property type="molecule type" value="Genomic_DNA"/>
</dbReference>
<sequence>MTQAIKRTLSMRPEVDRMLTAHVQRTPGTTMSATVNAALAEYLEAAALEAYRRWDAEADEDERAALDEFAAHHDEPWPAG</sequence>
<proteinExistence type="predicted"/>
<gene>
    <name evidence="1" type="ORF">ACFOX0_05340</name>
</gene>